<evidence type="ECO:0000256" key="1">
    <source>
        <dbReference type="SAM" id="MobiDB-lite"/>
    </source>
</evidence>
<reference evidence="2" key="1">
    <citation type="submission" date="2020-02" db="EMBL/GenBank/DDBJ databases">
        <authorList>
            <person name="Meier V. D."/>
        </authorList>
    </citation>
    <scope>NUCLEOTIDE SEQUENCE</scope>
    <source>
        <strain evidence="2">AVDCRST_MAG55</strain>
    </source>
</reference>
<proteinExistence type="predicted"/>
<feature type="compositionally biased region" description="Basic and acidic residues" evidence="1">
    <location>
        <begin position="84"/>
        <end position="102"/>
    </location>
</feature>
<evidence type="ECO:0000313" key="2">
    <source>
        <dbReference type="EMBL" id="CAA9408737.1"/>
    </source>
</evidence>
<organism evidence="2">
    <name type="scientific">uncultured Rubrobacteraceae bacterium</name>
    <dbReference type="NCBI Taxonomy" id="349277"/>
    <lineage>
        <taxon>Bacteria</taxon>
        <taxon>Bacillati</taxon>
        <taxon>Actinomycetota</taxon>
        <taxon>Rubrobacteria</taxon>
        <taxon>Rubrobacterales</taxon>
        <taxon>Rubrobacteraceae</taxon>
        <taxon>environmental samples</taxon>
    </lineage>
</organism>
<accession>A0A6J4P7X5</accession>
<name>A0A6J4P7X5_9ACTN</name>
<feature type="region of interest" description="Disordered" evidence="1">
    <location>
        <begin position="72"/>
        <end position="102"/>
    </location>
</feature>
<protein>
    <submittedName>
        <fullName evidence="2">Uncharacterized protein</fullName>
    </submittedName>
</protein>
<sequence length="102" mass="11252">MRPALPFRQTSGDAQALIIGATRRTFKFRLKIRPPDPPETGCPLRSPFGFCVSAPLHSGLWILPSGRESLEEQRGRAVVAGKTRKSEGASPRERDDLSGPRR</sequence>
<dbReference type="AlphaFoldDB" id="A0A6J4P7X5"/>
<gene>
    <name evidence="2" type="ORF">AVDCRST_MAG55-1173</name>
</gene>
<dbReference type="EMBL" id="CADCUZ010000046">
    <property type="protein sequence ID" value="CAA9408737.1"/>
    <property type="molecule type" value="Genomic_DNA"/>
</dbReference>